<keyword evidence="2" id="KW-0378">Hydrolase</keyword>
<dbReference type="InterPro" id="IPR027417">
    <property type="entry name" value="P-loop_NTPase"/>
</dbReference>
<dbReference type="GO" id="GO:0009734">
    <property type="term" value="P:auxin-activated signaling pathway"/>
    <property type="evidence" value="ECO:0007669"/>
    <property type="project" value="UniProtKB-KW"/>
</dbReference>
<keyword evidence="4" id="KW-0067">ATP-binding</keyword>
<evidence type="ECO:0000256" key="4">
    <source>
        <dbReference type="ARBA" id="ARBA00022840"/>
    </source>
</evidence>
<keyword evidence="5" id="KW-1133">Transmembrane helix</keyword>
<dbReference type="AlphaFoldDB" id="A0A699K8L5"/>
<dbReference type="Pfam" id="PF00270">
    <property type="entry name" value="DEAD"/>
    <property type="match status" value="1"/>
</dbReference>
<feature type="transmembrane region" description="Helical" evidence="5">
    <location>
        <begin position="12"/>
        <end position="32"/>
    </location>
</feature>
<dbReference type="InterPro" id="IPR011545">
    <property type="entry name" value="DEAD/DEAH_box_helicase_dom"/>
</dbReference>
<dbReference type="GO" id="GO:0055085">
    <property type="term" value="P:transmembrane transport"/>
    <property type="evidence" value="ECO:0007669"/>
    <property type="project" value="InterPro"/>
</dbReference>
<sequence length="180" mass="20519">MYGDFAADLMVQVVALQVIFWYTLLIFLFELLGARMLIMEQYLESGWIIVSIKVDSYVVSLDRQDVLETSADIRDDGKLHVTVIYIAPLKAIVQERMNDWKNGLVSKLGKKIVEMTGNYTPNLMALMSADIIISTPEKWDGISRKWHIRSYVTKVGLMILDEIYLLGTNRGPILEGMTQL</sequence>
<dbReference type="GO" id="GO:0016020">
    <property type="term" value="C:membrane"/>
    <property type="evidence" value="ECO:0007669"/>
    <property type="project" value="UniProtKB-SubCell"/>
</dbReference>
<protein>
    <submittedName>
        <fullName evidence="7">DExH-box ATP-dependent RNA helicase DExH14</fullName>
    </submittedName>
</protein>
<gene>
    <name evidence="7" type="ORF">Tci_654033</name>
</gene>
<evidence type="ECO:0000256" key="2">
    <source>
        <dbReference type="ARBA" id="ARBA00022801"/>
    </source>
</evidence>
<dbReference type="GO" id="GO:0003676">
    <property type="term" value="F:nucleic acid binding"/>
    <property type="evidence" value="ECO:0007669"/>
    <property type="project" value="InterPro"/>
</dbReference>
<dbReference type="PANTHER" id="PTHR47961:SF4">
    <property type="entry name" value="ACTIVATING SIGNAL COINTEGRATOR 1 COMPLEX SUBUNIT 3"/>
    <property type="match status" value="1"/>
</dbReference>
<name>A0A699K8L5_TANCI</name>
<comment type="caution">
    <text evidence="7">The sequence shown here is derived from an EMBL/GenBank/DDBJ whole genome shotgun (WGS) entry which is preliminary data.</text>
</comment>
<dbReference type="SUPFAM" id="SSF52540">
    <property type="entry name" value="P-loop containing nucleoside triphosphate hydrolases"/>
    <property type="match status" value="1"/>
</dbReference>
<dbReference type="PANTHER" id="PTHR47961">
    <property type="entry name" value="DNA POLYMERASE THETA, PUTATIVE (AFU_ORTHOLOGUE AFUA_1G05260)-RELATED"/>
    <property type="match status" value="1"/>
</dbReference>
<dbReference type="GO" id="GO:0016787">
    <property type="term" value="F:hydrolase activity"/>
    <property type="evidence" value="ECO:0007669"/>
    <property type="project" value="UniProtKB-KW"/>
</dbReference>
<dbReference type="EMBL" id="BKCJ010494280">
    <property type="protein sequence ID" value="GFA82061.1"/>
    <property type="molecule type" value="Genomic_DNA"/>
</dbReference>
<reference evidence="7" key="1">
    <citation type="journal article" date="2019" name="Sci. Rep.">
        <title>Draft genome of Tanacetum cinerariifolium, the natural source of mosquito coil.</title>
        <authorList>
            <person name="Yamashiro T."/>
            <person name="Shiraishi A."/>
            <person name="Satake H."/>
            <person name="Nakayama K."/>
        </authorList>
    </citation>
    <scope>NUCLEOTIDE SEQUENCE</scope>
</reference>
<keyword evidence="5" id="KW-0812">Transmembrane</keyword>
<proteinExistence type="predicted"/>
<dbReference type="GO" id="GO:0005634">
    <property type="term" value="C:nucleus"/>
    <property type="evidence" value="ECO:0007669"/>
    <property type="project" value="TreeGrafter"/>
</dbReference>
<accession>A0A699K8L5</accession>
<dbReference type="GO" id="GO:0004386">
    <property type="term" value="F:helicase activity"/>
    <property type="evidence" value="ECO:0007669"/>
    <property type="project" value="UniProtKB-KW"/>
</dbReference>
<keyword evidence="1" id="KW-0547">Nucleotide-binding</keyword>
<evidence type="ECO:0000259" key="6">
    <source>
        <dbReference type="Pfam" id="PF00270"/>
    </source>
</evidence>
<dbReference type="GO" id="GO:0005524">
    <property type="term" value="F:ATP binding"/>
    <property type="evidence" value="ECO:0007669"/>
    <property type="project" value="UniProtKB-KW"/>
</dbReference>
<keyword evidence="3 7" id="KW-0347">Helicase</keyword>
<evidence type="ECO:0000256" key="5">
    <source>
        <dbReference type="SAM" id="Phobius"/>
    </source>
</evidence>
<keyword evidence="5" id="KW-0472">Membrane</keyword>
<evidence type="ECO:0000256" key="3">
    <source>
        <dbReference type="ARBA" id="ARBA00022806"/>
    </source>
</evidence>
<dbReference type="InterPro" id="IPR050474">
    <property type="entry name" value="Hel308_SKI2-like"/>
</dbReference>
<organism evidence="7">
    <name type="scientific">Tanacetum cinerariifolium</name>
    <name type="common">Dalmatian daisy</name>
    <name type="synonym">Chrysanthemum cinerariifolium</name>
    <dbReference type="NCBI Taxonomy" id="118510"/>
    <lineage>
        <taxon>Eukaryota</taxon>
        <taxon>Viridiplantae</taxon>
        <taxon>Streptophyta</taxon>
        <taxon>Embryophyta</taxon>
        <taxon>Tracheophyta</taxon>
        <taxon>Spermatophyta</taxon>
        <taxon>Magnoliopsida</taxon>
        <taxon>eudicotyledons</taxon>
        <taxon>Gunneridae</taxon>
        <taxon>Pentapetalae</taxon>
        <taxon>asterids</taxon>
        <taxon>campanulids</taxon>
        <taxon>Asterales</taxon>
        <taxon>Asteraceae</taxon>
        <taxon>Asteroideae</taxon>
        <taxon>Anthemideae</taxon>
        <taxon>Anthemidinae</taxon>
        <taxon>Tanacetum</taxon>
    </lineage>
</organism>
<dbReference type="Gene3D" id="3.40.50.300">
    <property type="entry name" value="P-loop containing nucleotide triphosphate hydrolases"/>
    <property type="match status" value="1"/>
</dbReference>
<feature type="domain" description="DEAD/DEAH-box helicase" evidence="6">
    <location>
        <begin position="77"/>
        <end position="176"/>
    </location>
</feature>
<evidence type="ECO:0000313" key="7">
    <source>
        <dbReference type="EMBL" id="GFA82061.1"/>
    </source>
</evidence>
<evidence type="ECO:0000256" key="1">
    <source>
        <dbReference type="ARBA" id="ARBA00022741"/>
    </source>
</evidence>